<dbReference type="InParanoid" id="A0A1Q3B450"/>
<feature type="non-terminal residue" evidence="1">
    <location>
        <position position="1"/>
    </location>
</feature>
<dbReference type="PANTHER" id="PTHR35317:SF18">
    <property type="entry name" value="RNA-DIRECTED DNA POLYMERASE"/>
    <property type="match status" value="1"/>
</dbReference>
<dbReference type="EMBL" id="BDDD01000278">
    <property type="protein sequence ID" value="GAV62801.1"/>
    <property type="molecule type" value="Genomic_DNA"/>
</dbReference>
<organism evidence="1 2">
    <name type="scientific">Cephalotus follicularis</name>
    <name type="common">Albany pitcher plant</name>
    <dbReference type="NCBI Taxonomy" id="3775"/>
    <lineage>
        <taxon>Eukaryota</taxon>
        <taxon>Viridiplantae</taxon>
        <taxon>Streptophyta</taxon>
        <taxon>Embryophyta</taxon>
        <taxon>Tracheophyta</taxon>
        <taxon>Spermatophyta</taxon>
        <taxon>Magnoliopsida</taxon>
        <taxon>eudicotyledons</taxon>
        <taxon>Gunneridae</taxon>
        <taxon>Pentapetalae</taxon>
        <taxon>rosids</taxon>
        <taxon>fabids</taxon>
        <taxon>Oxalidales</taxon>
        <taxon>Cephalotaceae</taxon>
        <taxon>Cephalotus</taxon>
    </lineage>
</organism>
<dbReference type="OrthoDB" id="1909174at2759"/>
<name>A0A1Q3B450_CEPFO</name>
<proteinExistence type="predicted"/>
<dbReference type="Proteomes" id="UP000187406">
    <property type="component" value="Unassembled WGS sequence"/>
</dbReference>
<protein>
    <submittedName>
        <fullName evidence="1">UBN2_2 domain-containing protein</fullName>
    </submittedName>
</protein>
<dbReference type="Pfam" id="PF14223">
    <property type="entry name" value="Retrotran_gag_2"/>
    <property type="match status" value="1"/>
</dbReference>
<accession>A0A1Q3B450</accession>
<sequence length="191" mass="22573">LTSKTIVADLNKGEKLNGENFEIWQIWHQKVQYILEEQEVLETINHTMAEPEYGTSAQHKRDHEADQSWKKKNSIARITLLSCMQDDLMCEFEGFKTAEEMWVALKDKFGCVSATKLRRMTIKFDTYRKRQNCSMKQDLRDISNTIQELKRVRHTLTDEQQVQAVIRSLPDNWEQMKINITIMTTFKLLMI</sequence>
<reference evidence="2" key="1">
    <citation type="submission" date="2016-04" db="EMBL/GenBank/DDBJ databases">
        <title>Cephalotus genome sequencing.</title>
        <authorList>
            <person name="Fukushima K."/>
            <person name="Hasebe M."/>
            <person name="Fang X."/>
        </authorList>
    </citation>
    <scope>NUCLEOTIDE SEQUENCE [LARGE SCALE GENOMIC DNA]</scope>
    <source>
        <strain evidence="2">cv. St1</strain>
    </source>
</reference>
<comment type="caution">
    <text evidence="1">The sequence shown here is derived from an EMBL/GenBank/DDBJ whole genome shotgun (WGS) entry which is preliminary data.</text>
</comment>
<gene>
    <name evidence="1" type="ORF">CFOL_v3_06324</name>
</gene>
<dbReference type="AlphaFoldDB" id="A0A1Q3B450"/>
<keyword evidence="2" id="KW-1185">Reference proteome</keyword>
<evidence type="ECO:0000313" key="2">
    <source>
        <dbReference type="Proteomes" id="UP000187406"/>
    </source>
</evidence>
<dbReference type="PANTHER" id="PTHR35317">
    <property type="entry name" value="OS04G0629600 PROTEIN"/>
    <property type="match status" value="1"/>
</dbReference>
<evidence type="ECO:0000313" key="1">
    <source>
        <dbReference type="EMBL" id="GAV62801.1"/>
    </source>
</evidence>